<keyword evidence="1" id="KW-1133">Transmembrane helix</keyword>
<keyword evidence="1" id="KW-0472">Membrane</keyword>
<dbReference type="EMBL" id="CADCVV010000179">
    <property type="protein sequence ID" value="CAA9514497.1"/>
    <property type="molecule type" value="Genomic_DNA"/>
</dbReference>
<gene>
    <name evidence="2" type="ORF">AVDCRST_MAG17-2193</name>
</gene>
<accession>A0A6J4T6G0</accession>
<proteinExistence type="predicted"/>
<evidence type="ECO:0000313" key="2">
    <source>
        <dbReference type="EMBL" id="CAA9514497.1"/>
    </source>
</evidence>
<keyword evidence="1" id="KW-0812">Transmembrane</keyword>
<feature type="transmembrane region" description="Helical" evidence="1">
    <location>
        <begin position="7"/>
        <end position="29"/>
    </location>
</feature>
<evidence type="ECO:0000256" key="1">
    <source>
        <dbReference type="SAM" id="Phobius"/>
    </source>
</evidence>
<protein>
    <submittedName>
        <fullName evidence="2">Uncharacterized protein</fullName>
    </submittedName>
</protein>
<organism evidence="2">
    <name type="scientific">uncultured Solirubrobacterales bacterium</name>
    <dbReference type="NCBI Taxonomy" id="768556"/>
    <lineage>
        <taxon>Bacteria</taxon>
        <taxon>Bacillati</taxon>
        <taxon>Actinomycetota</taxon>
        <taxon>Thermoleophilia</taxon>
        <taxon>Solirubrobacterales</taxon>
        <taxon>environmental samples</taxon>
    </lineage>
</organism>
<reference evidence="2" key="1">
    <citation type="submission" date="2020-02" db="EMBL/GenBank/DDBJ databases">
        <authorList>
            <person name="Meier V. D."/>
        </authorList>
    </citation>
    <scope>NUCLEOTIDE SEQUENCE</scope>
    <source>
        <strain evidence="2">AVDCRST_MAG17</strain>
    </source>
</reference>
<dbReference type="AlphaFoldDB" id="A0A6J4T6G0"/>
<sequence length="137" mass="14680">MRRALKIGVPLVVLAVAVVAVVIVVAGSASKKSPSAMPPPDQARALSRRQIEQLPSAAQQIVVTNRFGKPARVEEPGLASENPQRLYLYYPVKGAESEVWELAFERGAERLTATNRCPLAIVVESGGDCTKPPPRPA</sequence>
<name>A0A6J4T6G0_9ACTN</name>